<dbReference type="CDD" id="cd14014">
    <property type="entry name" value="STKc_PknB_like"/>
    <property type="match status" value="1"/>
</dbReference>
<dbReference type="SUPFAM" id="SSF52540">
    <property type="entry name" value="P-loop containing nucleoside triphosphate hydrolases"/>
    <property type="match status" value="1"/>
</dbReference>
<name>A0ABU5GXX7_9BACT</name>
<evidence type="ECO:0000313" key="4">
    <source>
        <dbReference type="EMBL" id="MDY7226056.1"/>
    </source>
</evidence>
<evidence type="ECO:0000313" key="5">
    <source>
        <dbReference type="Proteomes" id="UP001291309"/>
    </source>
</evidence>
<dbReference type="GO" id="GO:0016301">
    <property type="term" value="F:kinase activity"/>
    <property type="evidence" value="ECO:0007669"/>
    <property type="project" value="UniProtKB-KW"/>
</dbReference>
<proteinExistence type="predicted"/>
<dbReference type="InterPro" id="IPR027417">
    <property type="entry name" value="P-loop_NTPase"/>
</dbReference>
<keyword evidence="4" id="KW-0418">Kinase</keyword>
<gene>
    <name evidence="4" type="ORF">SYV04_06660</name>
</gene>
<dbReference type="SMART" id="SM00220">
    <property type="entry name" value="S_TKc"/>
    <property type="match status" value="1"/>
</dbReference>
<evidence type="ECO:0000256" key="1">
    <source>
        <dbReference type="ARBA" id="ARBA00022741"/>
    </source>
</evidence>
<dbReference type="Pfam" id="PF13191">
    <property type="entry name" value="AAA_16"/>
    <property type="match status" value="1"/>
</dbReference>
<dbReference type="PROSITE" id="PS00108">
    <property type="entry name" value="PROTEIN_KINASE_ST"/>
    <property type="match status" value="1"/>
</dbReference>
<keyword evidence="5" id="KW-1185">Reference proteome</keyword>
<dbReference type="Gene3D" id="1.25.40.10">
    <property type="entry name" value="Tetratricopeptide repeat domain"/>
    <property type="match status" value="2"/>
</dbReference>
<dbReference type="PROSITE" id="PS50011">
    <property type="entry name" value="PROTEIN_KINASE_DOM"/>
    <property type="match status" value="1"/>
</dbReference>
<dbReference type="InterPro" id="IPR000719">
    <property type="entry name" value="Prot_kinase_dom"/>
</dbReference>
<dbReference type="Gene3D" id="3.30.200.20">
    <property type="entry name" value="Phosphorylase Kinase, domain 1"/>
    <property type="match status" value="1"/>
</dbReference>
<keyword evidence="2" id="KW-0067">ATP-binding</keyword>
<dbReference type="InterPro" id="IPR011990">
    <property type="entry name" value="TPR-like_helical_dom_sf"/>
</dbReference>
<reference evidence="4 5" key="1">
    <citation type="submission" date="2023-12" db="EMBL/GenBank/DDBJ databases">
        <title>the genome sequence of Hyalangium sp. s54d21.</title>
        <authorList>
            <person name="Zhang X."/>
        </authorList>
    </citation>
    <scope>NUCLEOTIDE SEQUENCE [LARGE SCALE GENOMIC DNA]</scope>
    <source>
        <strain evidence="5">s54d21</strain>
    </source>
</reference>
<dbReference type="InterPro" id="IPR041664">
    <property type="entry name" value="AAA_16"/>
</dbReference>
<dbReference type="Proteomes" id="UP001291309">
    <property type="component" value="Unassembled WGS sequence"/>
</dbReference>
<dbReference type="SUPFAM" id="SSF56112">
    <property type="entry name" value="Protein kinase-like (PK-like)"/>
    <property type="match status" value="1"/>
</dbReference>
<dbReference type="InterPro" id="IPR008271">
    <property type="entry name" value="Ser/Thr_kinase_AS"/>
</dbReference>
<dbReference type="SUPFAM" id="SSF48452">
    <property type="entry name" value="TPR-like"/>
    <property type="match status" value="2"/>
</dbReference>
<comment type="caution">
    <text evidence="4">The sequence shown here is derived from an EMBL/GenBank/DDBJ whole genome shotgun (WGS) entry which is preliminary data.</text>
</comment>
<evidence type="ECO:0000256" key="2">
    <source>
        <dbReference type="ARBA" id="ARBA00022840"/>
    </source>
</evidence>
<feature type="domain" description="Protein kinase" evidence="3">
    <location>
        <begin position="20"/>
        <end position="287"/>
    </location>
</feature>
<dbReference type="RefSeq" id="WP_321544777.1">
    <property type="nucleotide sequence ID" value="NZ_JAXIVS010000002.1"/>
</dbReference>
<sequence>MTSPSTNIGSLPPGTMVGEYVIDSVLSSGGFGVVYHARDPDQRQVAIKVSKHSAKSITAQQLVWQQNEIEALTRLKHPALVEVLGYGFLDDGRLYLVMELVNGVVLGQYLQEKGPLEVLEALQLTRRIAEALAYCHESNVLHLDLKPANIIITDPVEPKVKVLDFGLARLSSGFKTHEGGPIAGTLAYMAPECFFGAVDRLSEKVDLYAVGTLLYEMLSCVLPFPGNASYAALGSLKRSGKMTPMEETAPLVPAPVAAMVRSLLDPDPAQRFGGAGRLATRLKGLYFDLLHGNTGDGVVPSVVSELVPDDVPFVGRAREMALVREAVDAVADRQGRALMLVGEAGMGKSRLVSEVLLQSDISARALVGYGRCRQLGELVPYSPLREALGQMVELLMGIRSEPGHRVRSLAGQALAGEAHELRRLVPELSRLLPDGAERGSEGVIVQGMGAERVGKALTFLLTAIGAARPLVLVLEDVHWADEGTLAVLTRLTANPPPGVLLLCTTRPPPRLSPSNALQMVTLSALEAEENDRLLATLAGGAAPTVVRSLLQSVPFLASGNPLVSSQIIRDLQLGGYLSQEADGRIRISERLRGEYQPPDSVTTVVARALERLEERVLRVLRVAARIDRRFRPTDLEGLGLFTPREVRAAITAAEEQRLCVTTGDRCTFAHDILRERLATDGRLANLPDIHRRIGERLLKRGAPPGTLAYHWEQAGEPLRAAAAYLEAGLEADKLLDPIGASQHLRKAFTVLGAQPASSERDDMLVKSLYGLVRIGCLLGSAVEMLKHLEFGQGLLAEPTPEQRLALNSAWARAYYAQGNFPKAMEYSEQCLDAATEPSLRHYMYAPSSILGRALSGSGRFGPSIPMLTEATDLSAEAGETVEQAHSEGILALALAYTGEYKRAREHAATAARLALRLGNPVRMAASTFYYATIAEAEFHWDEGVQRSADLLAFTEAHGITGLYVCMGNFYAGRHQFHIGRLNRARHLLQHALGLAKQQGSSYGMSLAYAYLGDVEFVAGRVEEAKASYEKGLELANAGVTDEQAGPLCLIGLAHLKALAGGPMEEVRAKGDEALQRLRAVDNVSNQIPTLQRYAEALEELGDAAGAARLYEERQVLVKRLGLLECDFWPRVAETALTEPLAPRQYWRKASTRLSSSNSRPVVQEDFNAETVVRAAAPPPDTVEQ</sequence>
<evidence type="ECO:0000259" key="3">
    <source>
        <dbReference type="PROSITE" id="PS50011"/>
    </source>
</evidence>
<keyword evidence="4" id="KW-0808">Transferase</keyword>
<dbReference type="Pfam" id="PF00069">
    <property type="entry name" value="Pkinase"/>
    <property type="match status" value="1"/>
</dbReference>
<dbReference type="PANTHER" id="PTHR16305:SF28">
    <property type="entry name" value="GUANYLATE CYCLASE DOMAIN-CONTAINING PROTEIN"/>
    <property type="match status" value="1"/>
</dbReference>
<dbReference type="InterPro" id="IPR011009">
    <property type="entry name" value="Kinase-like_dom_sf"/>
</dbReference>
<dbReference type="EMBL" id="JAXIVS010000002">
    <property type="protein sequence ID" value="MDY7226056.1"/>
    <property type="molecule type" value="Genomic_DNA"/>
</dbReference>
<keyword evidence="1" id="KW-0547">Nucleotide-binding</keyword>
<dbReference type="PANTHER" id="PTHR16305">
    <property type="entry name" value="TESTICULAR SOLUBLE ADENYLYL CYCLASE"/>
    <property type="match status" value="1"/>
</dbReference>
<dbReference type="Gene3D" id="1.10.510.10">
    <property type="entry name" value="Transferase(Phosphotransferase) domain 1"/>
    <property type="match status" value="1"/>
</dbReference>
<accession>A0ABU5GXX7</accession>
<organism evidence="4 5">
    <name type="scientific">Hyalangium rubrum</name>
    <dbReference type="NCBI Taxonomy" id="3103134"/>
    <lineage>
        <taxon>Bacteria</taxon>
        <taxon>Pseudomonadati</taxon>
        <taxon>Myxococcota</taxon>
        <taxon>Myxococcia</taxon>
        <taxon>Myxococcales</taxon>
        <taxon>Cystobacterineae</taxon>
        <taxon>Archangiaceae</taxon>
        <taxon>Hyalangium</taxon>
    </lineage>
</organism>
<protein>
    <submittedName>
        <fullName evidence="4">Protein kinase</fullName>
    </submittedName>
</protein>